<dbReference type="RefSeq" id="WP_304561592.1">
    <property type="nucleotide sequence ID" value="NZ_JAUQSZ010000008.1"/>
</dbReference>
<dbReference type="Proteomes" id="UP001176468">
    <property type="component" value="Unassembled WGS sequence"/>
</dbReference>
<organism evidence="4 5">
    <name type="scientific">Sphingomonas immobilis</name>
    <dbReference type="NCBI Taxonomy" id="3063997"/>
    <lineage>
        <taxon>Bacteria</taxon>
        <taxon>Pseudomonadati</taxon>
        <taxon>Pseudomonadota</taxon>
        <taxon>Alphaproteobacteria</taxon>
        <taxon>Sphingomonadales</taxon>
        <taxon>Sphingomonadaceae</taxon>
        <taxon>Sphingomonas</taxon>
    </lineage>
</organism>
<proteinExistence type="inferred from homology"/>
<evidence type="ECO:0000313" key="4">
    <source>
        <dbReference type="EMBL" id="MDO7843136.1"/>
    </source>
</evidence>
<dbReference type="EMBL" id="JAUQSZ010000008">
    <property type="protein sequence ID" value="MDO7843136.1"/>
    <property type="molecule type" value="Genomic_DNA"/>
</dbReference>
<evidence type="ECO:0000256" key="2">
    <source>
        <dbReference type="ARBA" id="ARBA00022729"/>
    </source>
</evidence>
<comment type="caution">
    <text evidence="4">The sequence shown here is derived from an EMBL/GenBank/DDBJ whole genome shotgun (WGS) entry which is preliminary data.</text>
</comment>
<gene>
    <name evidence="4" type="ORF">Q5H94_12450</name>
</gene>
<protein>
    <submittedName>
        <fullName evidence="4">TrbG/VirB9 family P-type conjugative transfer protein</fullName>
    </submittedName>
</protein>
<evidence type="ECO:0000256" key="3">
    <source>
        <dbReference type="SAM" id="SignalP"/>
    </source>
</evidence>
<dbReference type="InterPro" id="IPR038161">
    <property type="entry name" value="VirB9/CagX/TrbG_C_sf"/>
</dbReference>
<keyword evidence="2 3" id="KW-0732">Signal</keyword>
<feature type="chain" id="PRO_5045605686" evidence="3">
    <location>
        <begin position="18"/>
        <end position="230"/>
    </location>
</feature>
<dbReference type="InterPro" id="IPR010258">
    <property type="entry name" value="Conjugal_tfr_TrbG/VirB9/CagX"/>
</dbReference>
<keyword evidence="5" id="KW-1185">Reference proteome</keyword>
<accession>A0ABT8ZZY0</accession>
<reference evidence="4" key="1">
    <citation type="submission" date="2023-07" db="EMBL/GenBank/DDBJ databases">
        <authorList>
            <person name="Kim M.K."/>
        </authorList>
    </citation>
    <scope>NUCLEOTIDE SEQUENCE</scope>
    <source>
        <strain evidence="4">CA1-15</strain>
    </source>
</reference>
<evidence type="ECO:0000313" key="5">
    <source>
        <dbReference type="Proteomes" id="UP001176468"/>
    </source>
</evidence>
<dbReference type="InterPro" id="IPR033645">
    <property type="entry name" value="VirB9/CagX/TrbG_C"/>
</dbReference>
<dbReference type="Gene3D" id="2.60.40.2500">
    <property type="match status" value="1"/>
</dbReference>
<feature type="signal peptide" evidence="3">
    <location>
        <begin position="1"/>
        <end position="17"/>
    </location>
</feature>
<dbReference type="Pfam" id="PF03524">
    <property type="entry name" value="CagX"/>
    <property type="match status" value="1"/>
</dbReference>
<name>A0ABT8ZZY0_9SPHN</name>
<dbReference type="CDD" id="cd06911">
    <property type="entry name" value="VirB9_CagX_TrbG"/>
    <property type="match status" value="1"/>
</dbReference>
<comment type="similarity">
    <text evidence="1">Belongs to the TrbG/VirB9 family.</text>
</comment>
<evidence type="ECO:0000256" key="1">
    <source>
        <dbReference type="ARBA" id="ARBA00006135"/>
    </source>
</evidence>
<sequence length="230" mass="25243">MRRALLLLACVPSLASAEIRPTPSAGDPRIQTVRYDPGEVVQLQVTPGYLLTIEFSADERIETVALGDSNAWQVTPSKRADHLFIKPRQPGITTNMTVVTDARSYSFVLTPAYGPLPDMPFTVRFEYPAPAVAVVDGTPAREPTRYKISGDRAVRPQSIRDDGVHTYITFAPGQTLPAIFAVLPETGEALVNGMMRDGQYVVDSVAPRFVFRIDKQVAVATATRQRRRGS</sequence>